<dbReference type="PANTHER" id="PTHR30483:SF6">
    <property type="entry name" value="PERIPLASMIC BINDING PROTEIN OF ABC TRANSPORTER FOR NATURAL AMINO ACIDS"/>
    <property type="match status" value="1"/>
</dbReference>
<dbReference type="EMBL" id="WHYR01000069">
    <property type="protein sequence ID" value="MQL53819.1"/>
    <property type="molecule type" value="Genomic_DNA"/>
</dbReference>
<organism evidence="4 5">
    <name type="scientific">Desulfofundulus thermobenzoicus</name>
    <dbReference type="NCBI Taxonomy" id="29376"/>
    <lineage>
        <taxon>Bacteria</taxon>
        <taxon>Bacillati</taxon>
        <taxon>Bacillota</taxon>
        <taxon>Clostridia</taxon>
        <taxon>Eubacteriales</taxon>
        <taxon>Peptococcaceae</taxon>
        <taxon>Desulfofundulus</taxon>
    </lineage>
</organism>
<sequence length="391" mass="42253">MRASRKLIPILVLALFSLAILVTGCGGQSSTSPGTPAAKGEKVIKIGFIAPLTGDVKTFGESAKNGFRMALEQAGYKAGDFKIEPVEVDDRNDATEAVNVATKLVTQDGVKAIVGSLTSVTTIPISKFANDNKIVLITGTATSPKVTVDEGKRKDYVFRACFIDPTQGTVAAKFALNDLKLKTAAILYDQGNDYTIGLANNFKDAFTAGGGQVVAMESYSKNDMDFSAVLTNIAQKKPDILYLPDYYQKVSVIAQQARGKGIKSVFIGGDGWDSTDLDYKTMEGGYFTNHYSPQDPRPEVKNWVEKYKQKYGQEPDAFATNTYDATNLLLNAIKTANSDDPTKIKEALQNTKGFSMVSGQDISFDQNGNPIKPVTILKIEGGKQKFVTAIK</sequence>
<dbReference type="SUPFAM" id="SSF53822">
    <property type="entry name" value="Periplasmic binding protein-like I"/>
    <property type="match status" value="1"/>
</dbReference>
<dbReference type="Pfam" id="PF13458">
    <property type="entry name" value="Peripla_BP_6"/>
    <property type="match status" value="1"/>
</dbReference>
<evidence type="ECO:0000313" key="4">
    <source>
        <dbReference type="EMBL" id="MQL53819.1"/>
    </source>
</evidence>
<dbReference type="CDD" id="cd06347">
    <property type="entry name" value="PBP1_ABC_LivK_ligand_binding-like"/>
    <property type="match status" value="1"/>
</dbReference>
<reference evidence="4 5" key="1">
    <citation type="submission" date="2019-10" db="EMBL/GenBank/DDBJ databases">
        <title>Comparative genomics of sulfur disproportionating microorganisms.</title>
        <authorList>
            <person name="Ward L.M."/>
            <person name="Bertran E."/>
            <person name="Johnston D."/>
        </authorList>
    </citation>
    <scope>NUCLEOTIDE SEQUENCE [LARGE SCALE GENOMIC DNA]</scope>
    <source>
        <strain evidence="4 5">DSM 14055</strain>
    </source>
</reference>
<name>A0A6N7IW90_9FIRM</name>
<comment type="caution">
    <text evidence="4">The sequence shown here is derived from an EMBL/GenBank/DDBJ whole genome shotgun (WGS) entry which is preliminary data.</text>
</comment>
<dbReference type="Gene3D" id="3.40.50.2300">
    <property type="match status" value="2"/>
</dbReference>
<evidence type="ECO:0000256" key="1">
    <source>
        <dbReference type="ARBA" id="ARBA00010062"/>
    </source>
</evidence>
<keyword evidence="2" id="KW-0732">Signal</keyword>
<evidence type="ECO:0000259" key="3">
    <source>
        <dbReference type="Pfam" id="PF13458"/>
    </source>
</evidence>
<accession>A0A6N7IW90</accession>
<proteinExistence type="inferred from homology"/>
<dbReference type="Proteomes" id="UP000441717">
    <property type="component" value="Unassembled WGS sequence"/>
</dbReference>
<evidence type="ECO:0000256" key="2">
    <source>
        <dbReference type="ARBA" id="ARBA00022729"/>
    </source>
</evidence>
<gene>
    <name evidence="4" type="ORF">GFC01_16460</name>
</gene>
<dbReference type="InterPro" id="IPR051010">
    <property type="entry name" value="BCAA_transport"/>
</dbReference>
<dbReference type="InterPro" id="IPR028081">
    <property type="entry name" value="Leu-bd"/>
</dbReference>
<dbReference type="AlphaFoldDB" id="A0A6N7IW90"/>
<keyword evidence="5" id="KW-1185">Reference proteome</keyword>
<dbReference type="InterPro" id="IPR028082">
    <property type="entry name" value="Peripla_BP_I"/>
</dbReference>
<dbReference type="PANTHER" id="PTHR30483">
    <property type="entry name" value="LEUCINE-SPECIFIC-BINDING PROTEIN"/>
    <property type="match status" value="1"/>
</dbReference>
<feature type="domain" description="Leucine-binding protein" evidence="3">
    <location>
        <begin position="44"/>
        <end position="382"/>
    </location>
</feature>
<protein>
    <submittedName>
        <fullName evidence="4">ABC transporter substrate-binding protein</fullName>
    </submittedName>
</protein>
<dbReference type="RefSeq" id="WP_341474064.1">
    <property type="nucleotide sequence ID" value="NZ_WHYR01000069.1"/>
</dbReference>
<dbReference type="PROSITE" id="PS51257">
    <property type="entry name" value="PROKAR_LIPOPROTEIN"/>
    <property type="match status" value="1"/>
</dbReference>
<evidence type="ECO:0000313" key="5">
    <source>
        <dbReference type="Proteomes" id="UP000441717"/>
    </source>
</evidence>
<comment type="similarity">
    <text evidence="1">Belongs to the leucine-binding protein family.</text>
</comment>